<sequence length="69" mass="7574">MAASCTDDILTLGIGKSSWPELVGVNREAAAAIIVRENPKVIGTVIVKEGMVVTMDFRSDRVWIWVDKN</sequence>
<dbReference type="EMBL" id="CM017321">
    <property type="protein sequence ID" value="KAE7997546.1"/>
    <property type="molecule type" value="Genomic_DNA"/>
</dbReference>
<keyword evidence="5" id="KW-1185">Reference proteome</keyword>
<dbReference type="PRINTS" id="PR00292">
    <property type="entry name" value="POTATOINHBTR"/>
</dbReference>
<dbReference type="AlphaFoldDB" id="A0A5N6QE35"/>
<dbReference type="Pfam" id="PF00280">
    <property type="entry name" value="potato_inhibit"/>
    <property type="match status" value="1"/>
</dbReference>
<dbReference type="Gene3D" id="3.30.10.10">
    <property type="entry name" value="Trypsin Inhibitor V, subunit A"/>
    <property type="match status" value="1"/>
</dbReference>
<keyword evidence="2" id="KW-0646">Protease inhibitor</keyword>
<keyword evidence="3" id="KW-0722">Serine protease inhibitor</keyword>
<dbReference type="SUPFAM" id="SSF54654">
    <property type="entry name" value="CI-2 family of serine protease inhibitors"/>
    <property type="match status" value="1"/>
</dbReference>
<name>A0A5N6QE35_9ROSI</name>
<dbReference type="PANTHER" id="PTHR33091:SF73">
    <property type="entry name" value="INHIBITOR OF TRYPSIN AND HAGEMAN FACTOR-LIKE"/>
    <property type="match status" value="1"/>
</dbReference>
<reference evidence="4 5" key="1">
    <citation type="submission" date="2019-06" db="EMBL/GenBank/DDBJ databases">
        <title>A chromosomal-level reference genome of Carpinus fangiana (Coryloideae, Betulaceae).</title>
        <authorList>
            <person name="Yang X."/>
            <person name="Wang Z."/>
            <person name="Zhang L."/>
            <person name="Hao G."/>
            <person name="Liu J."/>
            <person name="Yang Y."/>
        </authorList>
    </citation>
    <scope>NUCLEOTIDE SEQUENCE [LARGE SCALE GENOMIC DNA]</scope>
    <source>
        <strain evidence="4">Cfa_2016G</strain>
        <tissue evidence="4">Leaf</tissue>
    </source>
</reference>
<accession>A0A5N6QE35</accession>
<dbReference type="OrthoDB" id="10013825at2759"/>
<evidence type="ECO:0000256" key="3">
    <source>
        <dbReference type="ARBA" id="ARBA00022900"/>
    </source>
</evidence>
<gene>
    <name evidence="4" type="ORF">FH972_002172</name>
</gene>
<comment type="similarity">
    <text evidence="1">Belongs to the protease inhibitor I13 (potato type I serine protease inhibitor) family.</text>
</comment>
<dbReference type="PANTHER" id="PTHR33091">
    <property type="entry name" value="PROTEIN, PUTATIVE, EXPRESSED-RELATED"/>
    <property type="match status" value="1"/>
</dbReference>
<evidence type="ECO:0000313" key="4">
    <source>
        <dbReference type="EMBL" id="KAE7997546.1"/>
    </source>
</evidence>
<dbReference type="GO" id="GO:0004867">
    <property type="term" value="F:serine-type endopeptidase inhibitor activity"/>
    <property type="evidence" value="ECO:0007669"/>
    <property type="project" value="UniProtKB-KW"/>
</dbReference>
<dbReference type="InterPro" id="IPR036354">
    <property type="entry name" value="Prot_inh_pot1_sf"/>
</dbReference>
<dbReference type="Proteomes" id="UP000327013">
    <property type="component" value="Chromosome 1"/>
</dbReference>
<organism evidence="4 5">
    <name type="scientific">Carpinus fangiana</name>
    <dbReference type="NCBI Taxonomy" id="176857"/>
    <lineage>
        <taxon>Eukaryota</taxon>
        <taxon>Viridiplantae</taxon>
        <taxon>Streptophyta</taxon>
        <taxon>Embryophyta</taxon>
        <taxon>Tracheophyta</taxon>
        <taxon>Spermatophyta</taxon>
        <taxon>Magnoliopsida</taxon>
        <taxon>eudicotyledons</taxon>
        <taxon>Gunneridae</taxon>
        <taxon>Pentapetalae</taxon>
        <taxon>rosids</taxon>
        <taxon>fabids</taxon>
        <taxon>Fagales</taxon>
        <taxon>Betulaceae</taxon>
        <taxon>Carpinus</taxon>
    </lineage>
</organism>
<proteinExistence type="inferred from homology"/>
<protein>
    <submittedName>
        <fullName evidence="4">Uncharacterized protein</fullName>
    </submittedName>
</protein>
<evidence type="ECO:0000256" key="1">
    <source>
        <dbReference type="ARBA" id="ARBA00008210"/>
    </source>
</evidence>
<dbReference type="InterPro" id="IPR000864">
    <property type="entry name" value="Prot_inh_pot1"/>
</dbReference>
<evidence type="ECO:0000313" key="5">
    <source>
        <dbReference type="Proteomes" id="UP000327013"/>
    </source>
</evidence>
<dbReference type="GO" id="GO:0009611">
    <property type="term" value="P:response to wounding"/>
    <property type="evidence" value="ECO:0007669"/>
    <property type="project" value="InterPro"/>
</dbReference>
<evidence type="ECO:0000256" key="2">
    <source>
        <dbReference type="ARBA" id="ARBA00022690"/>
    </source>
</evidence>